<keyword evidence="2" id="KW-1185">Reference proteome</keyword>
<dbReference type="AlphaFoldDB" id="A0AAD4MM15"/>
<name>A0AAD4MM15_9BILA</name>
<accession>A0AAD4MM15</accession>
<sequence length="104" mass="11673">MFLDDPFPSATIDEVSNTAPFATKVSLDTPSVNTAKDAFLFPSLPPPPIRVFKFEKFSNQPSGYVVDLCVDEDEMFFYSKTCERVSGKVFLCRNYPSKLSDTKT</sequence>
<proteinExistence type="predicted"/>
<comment type="caution">
    <text evidence="1">The sequence shown here is derived from an EMBL/GenBank/DDBJ whole genome shotgun (WGS) entry which is preliminary data.</text>
</comment>
<organism evidence="1 2">
    <name type="scientific">Ditylenchus destructor</name>
    <dbReference type="NCBI Taxonomy" id="166010"/>
    <lineage>
        <taxon>Eukaryota</taxon>
        <taxon>Metazoa</taxon>
        <taxon>Ecdysozoa</taxon>
        <taxon>Nematoda</taxon>
        <taxon>Chromadorea</taxon>
        <taxon>Rhabditida</taxon>
        <taxon>Tylenchina</taxon>
        <taxon>Tylenchomorpha</taxon>
        <taxon>Sphaerularioidea</taxon>
        <taxon>Anguinidae</taxon>
        <taxon>Anguininae</taxon>
        <taxon>Ditylenchus</taxon>
    </lineage>
</organism>
<protein>
    <submittedName>
        <fullName evidence="1">Uncharacterized protein</fullName>
    </submittedName>
</protein>
<dbReference type="EMBL" id="JAKKPZ010000201">
    <property type="protein sequence ID" value="KAI1698860.1"/>
    <property type="molecule type" value="Genomic_DNA"/>
</dbReference>
<evidence type="ECO:0000313" key="2">
    <source>
        <dbReference type="Proteomes" id="UP001201812"/>
    </source>
</evidence>
<evidence type="ECO:0000313" key="1">
    <source>
        <dbReference type="EMBL" id="KAI1698860.1"/>
    </source>
</evidence>
<reference evidence="1" key="1">
    <citation type="submission" date="2022-01" db="EMBL/GenBank/DDBJ databases">
        <title>Genome Sequence Resource for Two Populations of Ditylenchus destructor, the Migratory Endoparasitic Phytonematode.</title>
        <authorList>
            <person name="Zhang H."/>
            <person name="Lin R."/>
            <person name="Xie B."/>
        </authorList>
    </citation>
    <scope>NUCLEOTIDE SEQUENCE</scope>
    <source>
        <strain evidence="1">BazhouSP</strain>
    </source>
</reference>
<gene>
    <name evidence="1" type="ORF">DdX_17658</name>
</gene>
<dbReference type="Proteomes" id="UP001201812">
    <property type="component" value="Unassembled WGS sequence"/>
</dbReference>